<dbReference type="EMBL" id="QXRZ01000002">
    <property type="protein sequence ID" value="RIL43989.1"/>
    <property type="molecule type" value="Genomic_DNA"/>
</dbReference>
<evidence type="ECO:0000256" key="4">
    <source>
        <dbReference type="ARBA" id="ARBA00022808"/>
    </source>
</evidence>
<keyword evidence="7" id="KW-0963">Cytoplasm</keyword>
<dbReference type="AlphaFoldDB" id="A0A418HR17"/>
<evidence type="ECO:0000256" key="6">
    <source>
        <dbReference type="ARBA" id="ARBA00023004"/>
    </source>
</evidence>
<dbReference type="PANTHER" id="PTHR42752">
    <property type="entry name" value="IMIDAZOLONEPROPIONASE"/>
    <property type="match status" value="1"/>
</dbReference>
<dbReference type="OrthoDB" id="9776455at2"/>
<feature type="binding site" evidence="7">
    <location>
        <position position="317"/>
    </location>
    <ligand>
        <name>Zn(2+)</name>
        <dbReference type="ChEBI" id="CHEBI:29105"/>
    </ligand>
</feature>
<dbReference type="UniPathway" id="UPA00379">
    <property type="reaction ID" value="UER00551"/>
</dbReference>
<comment type="similarity">
    <text evidence="7">Belongs to the metallo-dependent hydrolases superfamily. HutI family.</text>
</comment>
<comment type="catalytic activity">
    <reaction evidence="7">
        <text>4-imidazolone-5-propanoate + H2O = N-formimidoyl-L-glutamate</text>
        <dbReference type="Rhea" id="RHEA:23660"/>
        <dbReference type="ChEBI" id="CHEBI:15377"/>
        <dbReference type="ChEBI" id="CHEBI:58928"/>
        <dbReference type="ChEBI" id="CHEBI:77893"/>
        <dbReference type="EC" id="3.5.2.7"/>
    </reaction>
</comment>
<keyword evidence="6 7" id="KW-0408">Iron</keyword>
<sequence>MNDLIIQNIKQLILPKSTDRPLKGAELNELEIIENGTVVINDGKVVYSGSHTDEYEANETIDATGKVVSPALVEAHTHLVHGGSREHEMSLKRQGVSYLEILEQGGGILSTVEATRNATEDELFEKAEKNLLTMIQHGVLAVESKSGYGLDKENELKQLKVSNRLAEKYNLDMKHTFLGPHAVPKDAESNQAFLQEMIDLLPEVKSYADFADIFCETGVFTVEESKKYMQAAKEQGFAVKIHADEIDPLGGLELAIDEGAISADHLVASSEEGKAKLRDSDTVAVLLPGTTFYLDKEQYADARGMIDNNGAIAIATDFNPGSCVTNNLQLVMSIAALKLKLSPNEIWNAVTVNAAKAIDVDAGTINKGDKANIVVWDAPNHEYIPYHYGVNHAQKVIKDGKVIVDNSFEL</sequence>
<dbReference type="Gene3D" id="2.30.40.10">
    <property type="entry name" value="Urease, subunit C, domain 1"/>
    <property type="match status" value="1"/>
</dbReference>
<feature type="binding site" evidence="7">
    <location>
        <position position="76"/>
    </location>
    <ligand>
        <name>Zn(2+)</name>
        <dbReference type="ChEBI" id="CHEBI:29105"/>
    </ligand>
</feature>
<feature type="binding site" evidence="7">
    <location>
        <position position="317"/>
    </location>
    <ligand>
        <name>Fe(3+)</name>
        <dbReference type="ChEBI" id="CHEBI:29034"/>
    </ligand>
</feature>
<dbReference type="GO" id="GO:0019556">
    <property type="term" value="P:L-histidine catabolic process to glutamate and formamide"/>
    <property type="evidence" value="ECO:0007669"/>
    <property type="project" value="UniProtKB-UniRule"/>
</dbReference>
<dbReference type="GO" id="GO:0019557">
    <property type="term" value="P:L-histidine catabolic process to glutamate and formate"/>
    <property type="evidence" value="ECO:0007669"/>
    <property type="project" value="UniProtKB-UniPathway"/>
</dbReference>
<evidence type="ECO:0000313" key="10">
    <source>
        <dbReference type="EMBL" id="RIL43989.1"/>
    </source>
</evidence>
<dbReference type="InterPro" id="IPR011059">
    <property type="entry name" value="Metal-dep_hydrolase_composite"/>
</dbReference>
<evidence type="ECO:0000256" key="3">
    <source>
        <dbReference type="ARBA" id="ARBA00022801"/>
    </source>
</evidence>
<feature type="binding site" evidence="7">
    <location>
        <position position="148"/>
    </location>
    <ligand>
        <name>4-imidazolone-5-propanoate</name>
        <dbReference type="ChEBI" id="CHEBI:77893"/>
    </ligand>
</feature>
<dbReference type="NCBIfam" id="TIGR01224">
    <property type="entry name" value="hutI"/>
    <property type="match status" value="1"/>
</dbReference>
<comment type="function">
    <text evidence="7">Catalyzes the hydrolytic cleavage of the carbon-nitrogen bond in imidazolone-5-propanoate to yield N-formimidoyl-L-glutamate. It is the third step in the universal histidine degradation pathway.</text>
</comment>
<evidence type="ECO:0000256" key="2">
    <source>
        <dbReference type="ARBA" id="ARBA00022723"/>
    </source>
</evidence>
<evidence type="ECO:0000256" key="5">
    <source>
        <dbReference type="ARBA" id="ARBA00022833"/>
    </source>
</evidence>
<dbReference type="Proteomes" id="UP000283576">
    <property type="component" value="Unassembled WGS sequence"/>
</dbReference>
<dbReference type="InterPro" id="IPR005920">
    <property type="entry name" value="HutI"/>
</dbReference>
<reference evidence="10 11" key="1">
    <citation type="journal article" date="2016" name="Front. Microbiol.">
        <title>Comprehensive Phylogenetic Analysis of Bovine Non-aureus Staphylococci Species Based on Whole-Genome Sequencing.</title>
        <authorList>
            <person name="Naushad S."/>
            <person name="Barkema H.W."/>
            <person name="Luby C."/>
            <person name="Condas L.A."/>
            <person name="Nobrega D.B."/>
            <person name="Carson D.A."/>
            <person name="De Buck J."/>
        </authorList>
    </citation>
    <scope>NUCLEOTIDE SEQUENCE [LARGE SCALE GENOMIC DNA]</scope>
    <source>
        <strain evidence="10 11">SNUC 1388</strain>
    </source>
</reference>
<dbReference type="InterPro" id="IPR032466">
    <property type="entry name" value="Metal_Hydrolase"/>
</dbReference>
<keyword evidence="2 7" id="KW-0479">Metal-binding</keyword>
<evidence type="ECO:0000313" key="9">
    <source>
        <dbReference type="EMBL" id="GEQ05757.1"/>
    </source>
</evidence>
<feature type="binding site" evidence="7">
    <location>
        <position position="148"/>
    </location>
    <ligand>
        <name>N-formimidoyl-L-glutamate</name>
        <dbReference type="ChEBI" id="CHEBI:58928"/>
    </ligand>
</feature>
<feature type="binding site" evidence="7">
    <location>
        <position position="78"/>
    </location>
    <ligand>
        <name>Fe(3+)</name>
        <dbReference type="ChEBI" id="CHEBI:29034"/>
    </ligand>
</feature>
<dbReference type="EMBL" id="BKAX01000004">
    <property type="protein sequence ID" value="GEQ05757.1"/>
    <property type="molecule type" value="Genomic_DNA"/>
</dbReference>
<gene>
    <name evidence="7 9" type="primary">hutI</name>
    <name evidence="10" type="ORF">BUZ01_04995</name>
    <name evidence="9" type="ORF">SGA02_15850</name>
</gene>
<dbReference type="Gene3D" id="3.20.20.140">
    <property type="entry name" value="Metal-dependent hydrolases"/>
    <property type="match status" value="1"/>
</dbReference>
<dbReference type="Pfam" id="PF01979">
    <property type="entry name" value="Amidohydro_1"/>
    <property type="match status" value="1"/>
</dbReference>
<dbReference type="PANTHER" id="PTHR42752:SF1">
    <property type="entry name" value="IMIDAZOLONEPROPIONASE-RELATED"/>
    <property type="match status" value="1"/>
</dbReference>
<dbReference type="FunFam" id="3.20.20.140:FF:000007">
    <property type="entry name" value="Imidazolonepropionase"/>
    <property type="match status" value="1"/>
</dbReference>
<dbReference type="HAMAP" id="MF_00372">
    <property type="entry name" value="HutI"/>
    <property type="match status" value="1"/>
</dbReference>
<organism evidence="10 11">
    <name type="scientific">Staphylococcus gallinarum</name>
    <dbReference type="NCBI Taxonomy" id="1293"/>
    <lineage>
        <taxon>Bacteria</taxon>
        <taxon>Bacillati</taxon>
        <taxon>Bacillota</taxon>
        <taxon>Bacilli</taxon>
        <taxon>Bacillales</taxon>
        <taxon>Staphylococcaceae</taxon>
        <taxon>Staphylococcus</taxon>
    </lineage>
</organism>
<keyword evidence="12" id="KW-1185">Reference proteome</keyword>
<name>A0A418HR17_STAGA</name>
<reference evidence="9 12" key="2">
    <citation type="submission" date="2019-07" db="EMBL/GenBank/DDBJ databases">
        <title>Whole genome shotgun sequence of Staphylococcus gallinarum NBRC 109767.</title>
        <authorList>
            <person name="Hosoyama A."/>
            <person name="Uohara A."/>
            <person name="Ohji S."/>
            <person name="Ichikawa N."/>
        </authorList>
    </citation>
    <scope>NUCLEOTIDE SEQUENCE [LARGE SCALE GENOMIC DNA]</scope>
    <source>
        <strain evidence="9 12">NBRC 109767</strain>
    </source>
</reference>
<evidence type="ECO:0000259" key="8">
    <source>
        <dbReference type="Pfam" id="PF01979"/>
    </source>
</evidence>
<feature type="binding site" evidence="7">
    <location>
        <position position="242"/>
    </location>
    <ligand>
        <name>Fe(3+)</name>
        <dbReference type="ChEBI" id="CHEBI:29034"/>
    </ligand>
</feature>
<protein>
    <recommendedName>
        <fullName evidence="1 7">Imidazolonepropionase</fullName>
        <ecNumber evidence="1 7">3.5.2.7</ecNumber>
    </recommendedName>
    <alternativeName>
        <fullName evidence="7">Imidazolone-5-propionate hydrolase</fullName>
    </alternativeName>
</protein>
<keyword evidence="4 7" id="KW-0369">Histidine metabolism</keyword>
<comment type="pathway">
    <text evidence="7">Amino-acid degradation; L-histidine degradation into L-glutamate; N-formimidoyl-L-glutamate from L-histidine: step 3/3.</text>
</comment>
<feature type="binding site" evidence="7">
    <location>
        <position position="321"/>
    </location>
    <ligand>
        <name>N-formimidoyl-L-glutamate</name>
        <dbReference type="ChEBI" id="CHEBI:58928"/>
    </ligand>
</feature>
<keyword evidence="5 7" id="KW-0862">Zinc</keyword>
<feature type="domain" description="Amidohydrolase-related" evidence="8">
    <location>
        <begin position="67"/>
        <end position="402"/>
    </location>
</feature>
<comment type="subcellular location">
    <subcellularLocation>
        <location evidence="7">Cytoplasm</location>
    </subcellularLocation>
</comment>
<dbReference type="RefSeq" id="WP_042739345.1">
    <property type="nucleotide sequence ID" value="NZ_BKAX01000004.1"/>
</dbReference>
<dbReference type="GO" id="GO:0005506">
    <property type="term" value="F:iron ion binding"/>
    <property type="evidence" value="ECO:0007669"/>
    <property type="project" value="UniProtKB-UniRule"/>
</dbReference>
<evidence type="ECO:0000256" key="1">
    <source>
        <dbReference type="ARBA" id="ARBA00012864"/>
    </source>
</evidence>
<evidence type="ECO:0000313" key="12">
    <source>
        <dbReference type="Proteomes" id="UP000321057"/>
    </source>
</evidence>
<dbReference type="InterPro" id="IPR006680">
    <property type="entry name" value="Amidohydro-rel"/>
</dbReference>
<dbReference type="SUPFAM" id="SSF51338">
    <property type="entry name" value="Composite domain of metallo-dependent hydrolases"/>
    <property type="match status" value="2"/>
</dbReference>
<feature type="binding site" evidence="7">
    <location>
        <position position="245"/>
    </location>
    <ligand>
        <name>4-imidazolone-5-propanoate</name>
        <dbReference type="ChEBI" id="CHEBI:77893"/>
    </ligand>
</feature>
<comment type="cofactor">
    <cofactor evidence="7">
        <name>Zn(2+)</name>
        <dbReference type="ChEBI" id="CHEBI:29105"/>
    </cofactor>
    <cofactor evidence="7">
        <name>Fe(3+)</name>
        <dbReference type="ChEBI" id="CHEBI:29034"/>
    </cofactor>
    <text evidence="7">Binds 1 zinc or iron ion per subunit.</text>
</comment>
<dbReference type="GO" id="GO:0050480">
    <property type="term" value="F:imidazolonepropionase activity"/>
    <property type="evidence" value="ECO:0007669"/>
    <property type="project" value="UniProtKB-UniRule"/>
</dbReference>
<feature type="binding site" evidence="7">
    <location>
        <position position="78"/>
    </location>
    <ligand>
        <name>Zn(2+)</name>
        <dbReference type="ChEBI" id="CHEBI:29105"/>
    </ligand>
</feature>
<feature type="binding site" evidence="7">
    <location>
        <position position="181"/>
    </location>
    <ligand>
        <name>4-imidazolone-5-propanoate</name>
        <dbReference type="ChEBI" id="CHEBI:77893"/>
    </ligand>
</feature>
<evidence type="ECO:0000256" key="7">
    <source>
        <dbReference type="HAMAP-Rule" id="MF_00372"/>
    </source>
</evidence>
<dbReference type="EC" id="3.5.2.7" evidence="1 7"/>
<dbReference type="GO" id="GO:0008270">
    <property type="term" value="F:zinc ion binding"/>
    <property type="evidence" value="ECO:0007669"/>
    <property type="project" value="UniProtKB-UniRule"/>
</dbReference>
<feature type="binding site" evidence="7">
    <location>
        <position position="319"/>
    </location>
    <ligand>
        <name>N-formimidoyl-L-glutamate</name>
        <dbReference type="ChEBI" id="CHEBI:58928"/>
    </ligand>
</feature>
<feature type="binding site" evidence="7">
    <location>
        <position position="76"/>
    </location>
    <ligand>
        <name>Fe(3+)</name>
        <dbReference type="ChEBI" id="CHEBI:29034"/>
    </ligand>
</feature>
<evidence type="ECO:0000313" key="11">
    <source>
        <dbReference type="Proteomes" id="UP000283576"/>
    </source>
</evidence>
<dbReference type="Proteomes" id="UP000321057">
    <property type="component" value="Unassembled WGS sequence"/>
</dbReference>
<dbReference type="CDD" id="cd01296">
    <property type="entry name" value="Imidazolone-5PH"/>
    <property type="match status" value="1"/>
</dbReference>
<accession>A0A418HR17</accession>
<dbReference type="SUPFAM" id="SSF51556">
    <property type="entry name" value="Metallo-dependent hydrolases"/>
    <property type="match status" value="1"/>
</dbReference>
<proteinExistence type="inferred from homology"/>
<feature type="binding site" evidence="7">
    <location>
        <position position="85"/>
    </location>
    <ligand>
        <name>4-imidazolone-5-propanoate</name>
        <dbReference type="ChEBI" id="CHEBI:77893"/>
    </ligand>
</feature>
<dbReference type="GO" id="GO:0005737">
    <property type="term" value="C:cytoplasm"/>
    <property type="evidence" value="ECO:0007669"/>
    <property type="project" value="UniProtKB-SubCell"/>
</dbReference>
<feature type="binding site" evidence="7">
    <location>
        <position position="242"/>
    </location>
    <ligand>
        <name>Zn(2+)</name>
        <dbReference type="ChEBI" id="CHEBI:29105"/>
    </ligand>
</feature>
<feature type="binding site" evidence="7">
    <location>
        <position position="322"/>
    </location>
    <ligand>
        <name>4-imidazolone-5-propanoate</name>
        <dbReference type="ChEBI" id="CHEBI:77893"/>
    </ligand>
</feature>
<comment type="caution">
    <text evidence="10">The sequence shown here is derived from an EMBL/GenBank/DDBJ whole genome shotgun (WGS) entry which is preliminary data.</text>
</comment>
<keyword evidence="3 7" id="KW-0378">Hydrolase</keyword>